<dbReference type="Proteomes" id="UP000199682">
    <property type="component" value="Unassembled WGS sequence"/>
</dbReference>
<organism evidence="1 2">
    <name type="scientific">Lentzea albidocapillata subsp. violacea</name>
    <dbReference type="NCBI Taxonomy" id="128104"/>
    <lineage>
        <taxon>Bacteria</taxon>
        <taxon>Bacillati</taxon>
        <taxon>Actinomycetota</taxon>
        <taxon>Actinomycetes</taxon>
        <taxon>Pseudonocardiales</taxon>
        <taxon>Pseudonocardiaceae</taxon>
        <taxon>Lentzea</taxon>
    </lineage>
</organism>
<reference evidence="2" key="1">
    <citation type="submission" date="2016-10" db="EMBL/GenBank/DDBJ databases">
        <authorList>
            <person name="Varghese N."/>
            <person name="Submissions S."/>
        </authorList>
    </citation>
    <scope>NUCLEOTIDE SEQUENCE [LARGE SCALE GENOMIC DNA]</scope>
    <source>
        <strain evidence="2">DSM 44796</strain>
    </source>
</reference>
<gene>
    <name evidence="1" type="ORF">SAMN04488074_105140</name>
</gene>
<dbReference type="InterPro" id="IPR010982">
    <property type="entry name" value="Lambda_DNA-bd_dom_sf"/>
</dbReference>
<evidence type="ECO:0008006" key="3">
    <source>
        <dbReference type="Google" id="ProtNLM"/>
    </source>
</evidence>
<evidence type="ECO:0000313" key="1">
    <source>
        <dbReference type="EMBL" id="SDK31663.1"/>
    </source>
</evidence>
<proteinExistence type="predicted"/>
<dbReference type="GO" id="GO:0003677">
    <property type="term" value="F:DNA binding"/>
    <property type="evidence" value="ECO:0007669"/>
    <property type="project" value="InterPro"/>
</dbReference>
<dbReference type="InterPro" id="IPR001387">
    <property type="entry name" value="Cro/C1-type_HTH"/>
</dbReference>
<evidence type="ECO:0000313" key="2">
    <source>
        <dbReference type="Proteomes" id="UP000199682"/>
    </source>
</evidence>
<dbReference type="AlphaFoldDB" id="A0A1G9AWQ1"/>
<sequence>MVLVMPPTSTPTNGAAIRAIRERTGLSVRDMVRGLAELGIEVHEDHLRNVENDRRNAGPQLVKGIAEVLAVPQTAILGSVAIASVSK</sequence>
<dbReference type="CDD" id="cd00093">
    <property type="entry name" value="HTH_XRE"/>
    <property type="match status" value="1"/>
</dbReference>
<dbReference type="Gene3D" id="1.10.260.40">
    <property type="entry name" value="lambda repressor-like DNA-binding domains"/>
    <property type="match status" value="1"/>
</dbReference>
<name>A0A1G9AWQ1_9PSEU</name>
<dbReference type="EMBL" id="FNET01000005">
    <property type="protein sequence ID" value="SDK31663.1"/>
    <property type="molecule type" value="Genomic_DNA"/>
</dbReference>
<protein>
    <recommendedName>
        <fullName evidence="3">Helix-turn-helix domain-containing protein</fullName>
    </recommendedName>
</protein>
<dbReference type="SUPFAM" id="SSF47413">
    <property type="entry name" value="lambda repressor-like DNA-binding domains"/>
    <property type="match status" value="1"/>
</dbReference>
<accession>A0A1G9AWQ1</accession>